<protein>
    <recommendedName>
        <fullName evidence="2">DUF4317 domain-containing protein</fullName>
    </recommendedName>
</protein>
<dbReference type="InterPro" id="IPR025466">
    <property type="entry name" value="DUF4317"/>
</dbReference>
<gene>
    <name evidence="1" type="ORF">SDC9_107369</name>
</gene>
<sequence>MLRQDGLKNLDMLQTFYQRVSESLNMGGNYLILLTHDVYTVPYRATDGEIQKDASDEEFSYILCSICPVKLTPKELSYRLTENRFHTTQGSIVSAPELGFLFPAFDDRAANIYGALYYMKNATENHQEFIDAVFHVEPPMPAAAQKEIFQAILAETLREDCSLEVVQAVHEHLRERIEQHKESKEPEQLLLSQREMGAVLLECGVSTEHVQAFSATVEAHFGTDAQLMPANVIDKKQFVIRTPDLVIKVDPERSDLIETRVIDGSRYILIPADTGVEVNGVSVKMG</sequence>
<evidence type="ECO:0000313" key="1">
    <source>
        <dbReference type="EMBL" id="MPM60518.1"/>
    </source>
</evidence>
<proteinExistence type="predicted"/>
<comment type="caution">
    <text evidence="1">The sequence shown here is derived from an EMBL/GenBank/DDBJ whole genome shotgun (WGS) entry which is preliminary data.</text>
</comment>
<dbReference type="EMBL" id="VSSQ01017841">
    <property type="protein sequence ID" value="MPM60518.1"/>
    <property type="molecule type" value="Genomic_DNA"/>
</dbReference>
<accession>A0A645B625</accession>
<name>A0A645B625_9ZZZZ</name>
<reference evidence="1" key="1">
    <citation type="submission" date="2019-08" db="EMBL/GenBank/DDBJ databases">
        <authorList>
            <person name="Kucharzyk K."/>
            <person name="Murdoch R.W."/>
            <person name="Higgins S."/>
            <person name="Loffler F."/>
        </authorList>
    </citation>
    <scope>NUCLEOTIDE SEQUENCE</scope>
</reference>
<organism evidence="1">
    <name type="scientific">bioreactor metagenome</name>
    <dbReference type="NCBI Taxonomy" id="1076179"/>
    <lineage>
        <taxon>unclassified sequences</taxon>
        <taxon>metagenomes</taxon>
        <taxon>ecological metagenomes</taxon>
    </lineage>
</organism>
<dbReference type="AlphaFoldDB" id="A0A645B625"/>
<dbReference type="Pfam" id="PF14199">
    <property type="entry name" value="DUF4317"/>
    <property type="match status" value="1"/>
</dbReference>
<evidence type="ECO:0008006" key="2">
    <source>
        <dbReference type="Google" id="ProtNLM"/>
    </source>
</evidence>